<evidence type="ECO:0000256" key="7">
    <source>
        <dbReference type="ARBA" id="ARBA00022737"/>
    </source>
</evidence>
<comment type="function">
    <text evidence="11">Catalyzes the exchange of ADP and ATP across the membrane.</text>
</comment>
<keyword evidence="5" id="KW-0050">Antiport</keyword>
<evidence type="ECO:0000256" key="6">
    <source>
        <dbReference type="ARBA" id="ARBA00022692"/>
    </source>
</evidence>
<sequence length="80" mass="9138">MYALSNFPDISMALNFAFKDYFMRLFNFKKDRDGYWKWFAGNLGSGGVAGDSSILFVYSLDYARTRLANDAKSTKKGRGR</sequence>
<accession>A0A835I5M0</accession>
<dbReference type="AlphaFoldDB" id="A0A835I5M0"/>
<dbReference type="SUPFAM" id="SSF103506">
    <property type="entry name" value="Mitochondrial carrier"/>
    <property type="match status" value="1"/>
</dbReference>
<evidence type="ECO:0000256" key="11">
    <source>
        <dbReference type="RuleBase" id="RU368008"/>
    </source>
</evidence>
<comment type="caution">
    <text evidence="12">The sequence shown here is derived from an EMBL/GenBank/DDBJ whole genome shotgun (WGS) entry which is preliminary data.</text>
</comment>
<dbReference type="GO" id="GO:0005743">
    <property type="term" value="C:mitochondrial inner membrane"/>
    <property type="evidence" value="ECO:0007669"/>
    <property type="project" value="UniProtKB-SubCell"/>
</dbReference>
<comment type="subcellular location">
    <subcellularLocation>
        <location evidence="11">Membrane</location>
        <topology evidence="11">Multi-pass membrane protein</topology>
    </subcellularLocation>
    <subcellularLocation>
        <location evidence="1">Mitochondrion inner membrane</location>
        <topology evidence="1">Multi-pass membrane protein</topology>
    </subcellularLocation>
</comment>
<keyword evidence="9" id="KW-0496">Mitochondrion</keyword>
<gene>
    <name evidence="12" type="ORF">IFM89_004799</name>
</gene>
<keyword evidence="7" id="KW-0677">Repeat</keyword>
<evidence type="ECO:0000256" key="10">
    <source>
        <dbReference type="ARBA" id="ARBA00023136"/>
    </source>
</evidence>
<organism evidence="12 13">
    <name type="scientific">Coptis chinensis</name>
    <dbReference type="NCBI Taxonomy" id="261450"/>
    <lineage>
        <taxon>Eukaryota</taxon>
        <taxon>Viridiplantae</taxon>
        <taxon>Streptophyta</taxon>
        <taxon>Embryophyta</taxon>
        <taxon>Tracheophyta</taxon>
        <taxon>Spermatophyta</taxon>
        <taxon>Magnoliopsida</taxon>
        <taxon>Ranunculales</taxon>
        <taxon>Ranunculaceae</taxon>
        <taxon>Coptidoideae</taxon>
        <taxon>Coptis</taxon>
    </lineage>
</organism>
<keyword evidence="10" id="KW-0472">Membrane</keyword>
<keyword evidence="6" id="KW-0812">Transmembrane</keyword>
<evidence type="ECO:0000256" key="2">
    <source>
        <dbReference type="ARBA" id="ARBA00006375"/>
    </source>
</evidence>
<proteinExistence type="inferred from homology"/>
<evidence type="ECO:0000256" key="9">
    <source>
        <dbReference type="ARBA" id="ARBA00023128"/>
    </source>
</evidence>
<protein>
    <recommendedName>
        <fullName evidence="11">ADP/ATP translocase</fullName>
    </recommendedName>
    <alternativeName>
        <fullName evidence="11">ADP,ATP carrier protein</fullName>
    </alternativeName>
</protein>
<comment type="similarity">
    <text evidence="2 11">Belongs to the mitochondrial carrier (TC 2.A.29) family.</text>
</comment>
<dbReference type="PRINTS" id="PR00927">
    <property type="entry name" value="ADPTRNSLCASE"/>
</dbReference>
<dbReference type="GO" id="GO:0005471">
    <property type="term" value="F:ATP:ADP antiporter activity"/>
    <property type="evidence" value="ECO:0007669"/>
    <property type="project" value="UniProtKB-UniRule"/>
</dbReference>
<keyword evidence="8" id="KW-1133">Transmembrane helix</keyword>
<dbReference type="InterPro" id="IPR023395">
    <property type="entry name" value="MCP_dom_sf"/>
</dbReference>
<dbReference type="EMBL" id="JADFTS010000003">
    <property type="protein sequence ID" value="KAF9612995.1"/>
    <property type="molecule type" value="Genomic_DNA"/>
</dbReference>
<reference evidence="12 13" key="1">
    <citation type="submission" date="2020-10" db="EMBL/GenBank/DDBJ databases">
        <title>The Coptis chinensis genome and diversification of protoberbering-type alkaloids.</title>
        <authorList>
            <person name="Wang B."/>
            <person name="Shu S."/>
            <person name="Song C."/>
            <person name="Liu Y."/>
        </authorList>
    </citation>
    <scope>NUCLEOTIDE SEQUENCE [LARGE SCALE GENOMIC DNA]</scope>
    <source>
        <strain evidence="12">HL-2020</strain>
        <tissue evidence="12">Leaf</tissue>
    </source>
</reference>
<dbReference type="Gene3D" id="1.50.40.10">
    <property type="entry name" value="Mitochondrial carrier domain"/>
    <property type="match status" value="1"/>
</dbReference>
<dbReference type="InterPro" id="IPR002113">
    <property type="entry name" value="ADT_euk_type"/>
</dbReference>
<evidence type="ECO:0000313" key="13">
    <source>
        <dbReference type="Proteomes" id="UP000631114"/>
    </source>
</evidence>
<dbReference type="OrthoDB" id="1933373at2759"/>
<evidence type="ECO:0000256" key="1">
    <source>
        <dbReference type="ARBA" id="ARBA00004448"/>
    </source>
</evidence>
<dbReference type="Proteomes" id="UP000631114">
    <property type="component" value="Unassembled WGS sequence"/>
</dbReference>
<name>A0A835I5M0_9MAGN</name>
<evidence type="ECO:0000256" key="3">
    <source>
        <dbReference type="ARBA" id="ARBA00011245"/>
    </source>
</evidence>
<dbReference type="PANTHER" id="PTHR45635:SF47">
    <property type="entry name" value="ADP,ATP CARRIER PROTEIN, MITOCHONDRIAL"/>
    <property type="match status" value="1"/>
</dbReference>
<evidence type="ECO:0000313" key="12">
    <source>
        <dbReference type="EMBL" id="KAF9612995.1"/>
    </source>
</evidence>
<comment type="subunit">
    <text evidence="3 11">Monomer.</text>
</comment>
<evidence type="ECO:0000256" key="5">
    <source>
        <dbReference type="ARBA" id="ARBA00022449"/>
    </source>
</evidence>
<keyword evidence="13" id="KW-1185">Reference proteome</keyword>
<keyword evidence="4 11" id="KW-0813">Transport</keyword>
<dbReference type="PANTHER" id="PTHR45635">
    <property type="entry name" value="ADP,ATP CARRIER PROTEIN 1-RELATED-RELATED"/>
    <property type="match status" value="1"/>
</dbReference>
<evidence type="ECO:0000256" key="4">
    <source>
        <dbReference type="ARBA" id="ARBA00022448"/>
    </source>
</evidence>
<dbReference type="GO" id="GO:0140021">
    <property type="term" value="P:mitochondrial ADP transmembrane transport"/>
    <property type="evidence" value="ECO:0007669"/>
    <property type="project" value="InterPro"/>
</dbReference>
<evidence type="ECO:0000256" key="8">
    <source>
        <dbReference type="ARBA" id="ARBA00022989"/>
    </source>
</evidence>
<dbReference type="GO" id="GO:1990544">
    <property type="term" value="P:mitochondrial ATP transmembrane transport"/>
    <property type="evidence" value="ECO:0007669"/>
    <property type="project" value="InterPro"/>
</dbReference>